<dbReference type="InterPro" id="IPR014284">
    <property type="entry name" value="RNA_pol_sigma-70_dom"/>
</dbReference>
<dbReference type="RefSeq" id="WP_053603056.1">
    <property type="nucleotide sequence ID" value="NZ_CP012600.1"/>
</dbReference>
<evidence type="ECO:0000256" key="4">
    <source>
        <dbReference type="ARBA" id="ARBA00023125"/>
    </source>
</evidence>
<evidence type="ECO:0008006" key="10">
    <source>
        <dbReference type="Google" id="ProtNLM"/>
    </source>
</evidence>
<dbReference type="EMBL" id="CP012600">
    <property type="protein sequence ID" value="ALC81300.1"/>
    <property type="molecule type" value="Genomic_DNA"/>
</dbReference>
<proteinExistence type="inferred from homology"/>
<dbReference type="OrthoDB" id="2381154at2"/>
<dbReference type="GO" id="GO:0006352">
    <property type="term" value="P:DNA-templated transcription initiation"/>
    <property type="evidence" value="ECO:0007669"/>
    <property type="project" value="InterPro"/>
</dbReference>
<evidence type="ECO:0000313" key="9">
    <source>
        <dbReference type="Proteomes" id="UP000067625"/>
    </source>
</evidence>
<feature type="domain" description="RNA polymerase sigma factor 70 region 4 type 2" evidence="7">
    <location>
        <begin position="90"/>
        <end position="142"/>
    </location>
</feature>
<evidence type="ECO:0000256" key="3">
    <source>
        <dbReference type="ARBA" id="ARBA00023082"/>
    </source>
</evidence>
<evidence type="ECO:0000256" key="5">
    <source>
        <dbReference type="ARBA" id="ARBA00023163"/>
    </source>
</evidence>
<dbReference type="GO" id="GO:0016987">
    <property type="term" value="F:sigma factor activity"/>
    <property type="evidence" value="ECO:0007669"/>
    <property type="project" value="UniProtKB-KW"/>
</dbReference>
<dbReference type="Pfam" id="PF08281">
    <property type="entry name" value="Sigma70_r4_2"/>
    <property type="match status" value="1"/>
</dbReference>
<dbReference type="InterPro" id="IPR013249">
    <property type="entry name" value="RNA_pol_sigma70_r4_t2"/>
</dbReference>
<comment type="similarity">
    <text evidence="1">Belongs to the sigma-70 factor family. ECF subfamily.</text>
</comment>
<dbReference type="STRING" id="1441095.AM592_06615"/>
<dbReference type="InterPro" id="IPR013324">
    <property type="entry name" value="RNA_pol_sigma_r3/r4-like"/>
</dbReference>
<reference evidence="9" key="1">
    <citation type="submission" date="2015-08" db="EMBL/GenBank/DDBJ databases">
        <title>Genome sequencing project for genomic taxonomy and phylogenomics of Bacillus-like bacteria.</title>
        <authorList>
            <person name="Liu B."/>
            <person name="Wang J."/>
            <person name="Zhu Y."/>
            <person name="Liu G."/>
            <person name="Chen Q."/>
            <person name="Chen Z."/>
            <person name="Lan J."/>
            <person name="Che J."/>
            <person name="Ge C."/>
            <person name="Shi H."/>
            <person name="Pan Z."/>
            <person name="Liu X."/>
        </authorList>
    </citation>
    <scope>NUCLEOTIDE SEQUENCE [LARGE SCALE GENOMIC DNA]</scope>
    <source>
        <strain evidence="9">FJAT-4402</strain>
    </source>
</reference>
<dbReference type="InterPro" id="IPR039425">
    <property type="entry name" value="RNA_pol_sigma-70-like"/>
</dbReference>
<dbReference type="GO" id="GO:0003677">
    <property type="term" value="F:DNA binding"/>
    <property type="evidence" value="ECO:0007669"/>
    <property type="project" value="UniProtKB-KW"/>
</dbReference>
<keyword evidence="2" id="KW-0805">Transcription regulation</keyword>
<dbReference type="AlphaFoldDB" id="A0A0M4FWJ8"/>
<dbReference type="SUPFAM" id="SSF88659">
    <property type="entry name" value="Sigma3 and sigma4 domains of RNA polymerase sigma factors"/>
    <property type="match status" value="1"/>
</dbReference>
<dbReference type="PANTHER" id="PTHR43133:SF8">
    <property type="entry name" value="RNA POLYMERASE SIGMA FACTOR HI_1459-RELATED"/>
    <property type="match status" value="1"/>
</dbReference>
<dbReference type="SUPFAM" id="SSF88946">
    <property type="entry name" value="Sigma2 domain of RNA polymerase sigma factors"/>
    <property type="match status" value="1"/>
</dbReference>
<dbReference type="NCBIfam" id="TIGR02937">
    <property type="entry name" value="sigma70-ECF"/>
    <property type="match status" value="1"/>
</dbReference>
<evidence type="ECO:0000313" key="8">
    <source>
        <dbReference type="EMBL" id="ALC81300.1"/>
    </source>
</evidence>
<feature type="domain" description="RNA polymerase sigma-70 region 2" evidence="6">
    <location>
        <begin position="9"/>
        <end position="65"/>
    </location>
</feature>
<dbReference type="Gene3D" id="1.10.10.10">
    <property type="entry name" value="Winged helix-like DNA-binding domain superfamily/Winged helix DNA-binding domain"/>
    <property type="match status" value="1"/>
</dbReference>
<dbReference type="InterPro" id="IPR013325">
    <property type="entry name" value="RNA_pol_sigma_r2"/>
</dbReference>
<evidence type="ECO:0000256" key="1">
    <source>
        <dbReference type="ARBA" id="ARBA00010641"/>
    </source>
</evidence>
<dbReference type="Proteomes" id="UP000067625">
    <property type="component" value="Chromosome"/>
</dbReference>
<dbReference type="Pfam" id="PF04542">
    <property type="entry name" value="Sigma70_r2"/>
    <property type="match status" value="1"/>
</dbReference>
<sequence length="204" mass="23693">MSSSKDQSLMNYCYLLTGNKWDAEDLWQDTYIKLNEQQKKAVCSPAYDRTVARNHWIDNLRKKNREQMLIAQLQEQSKPTGSQESGECLELIRKLSGLLTAKQITVFFLKDVFMYQLNEIAALIEKPESTVKSLLFRARQQLKKIHIEFEEIERGITEAEELLLIKAIKYENPSYLFSFAERTGLRMNRSIRFAKGMSAPRCAA</sequence>
<keyword evidence="4" id="KW-0238">DNA-binding</keyword>
<keyword evidence="5" id="KW-0804">Transcription</keyword>
<dbReference type="Gene3D" id="1.10.1740.10">
    <property type="match status" value="1"/>
</dbReference>
<evidence type="ECO:0000259" key="6">
    <source>
        <dbReference type="Pfam" id="PF04542"/>
    </source>
</evidence>
<keyword evidence="3" id="KW-0731">Sigma factor</keyword>
<protein>
    <recommendedName>
        <fullName evidence="10">RNA polymerase sigma factor 70 region 4 type 2 domain-containing protein</fullName>
    </recommendedName>
</protein>
<keyword evidence="9" id="KW-1185">Reference proteome</keyword>
<evidence type="ECO:0000259" key="7">
    <source>
        <dbReference type="Pfam" id="PF08281"/>
    </source>
</evidence>
<dbReference type="PATRIC" id="fig|1441095.3.peg.1461"/>
<dbReference type="PANTHER" id="PTHR43133">
    <property type="entry name" value="RNA POLYMERASE ECF-TYPE SIGMA FACTO"/>
    <property type="match status" value="1"/>
</dbReference>
<organism evidence="8 9">
    <name type="scientific">Bacillus gobiensis</name>
    <dbReference type="NCBI Taxonomy" id="1441095"/>
    <lineage>
        <taxon>Bacteria</taxon>
        <taxon>Bacillati</taxon>
        <taxon>Bacillota</taxon>
        <taxon>Bacilli</taxon>
        <taxon>Bacillales</taxon>
        <taxon>Bacillaceae</taxon>
        <taxon>Bacillus</taxon>
    </lineage>
</organism>
<dbReference type="InterPro" id="IPR036388">
    <property type="entry name" value="WH-like_DNA-bd_sf"/>
</dbReference>
<dbReference type="InterPro" id="IPR007627">
    <property type="entry name" value="RNA_pol_sigma70_r2"/>
</dbReference>
<evidence type="ECO:0000256" key="2">
    <source>
        <dbReference type="ARBA" id="ARBA00023015"/>
    </source>
</evidence>
<accession>A0A0M4FWJ8</accession>
<name>A0A0M4FWJ8_9BACI</name>
<reference evidence="8 9" key="2">
    <citation type="journal article" date="2016" name="Int. J. Syst. Evol. Microbiol.">
        <title>Bacillus gobiensis sp. nov., isolated from a soil sample.</title>
        <authorList>
            <person name="Liu B."/>
            <person name="Liu G.H."/>
            <person name="Cetin S."/>
            <person name="Schumann P."/>
            <person name="Pan Z.Z."/>
            <person name="Chen Q.Q."/>
        </authorList>
    </citation>
    <scope>NUCLEOTIDE SEQUENCE [LARGE SCALE GENOMIC DNA]</scope>
    <source>
        <strain evidence="8 9">FJAT-4402</strain>
    </source>
</reference>
<gene>
    <name evidence="8" type="ORF">AM592_06615</name>
</gene>